<evidence type="ECO:0000256" key="6">
    <source>
        <dbReference type="ARBA" id="ARBA00022777"/>
    </source>
</evidence>
<proteinExistence type="predicted"/>
<keyword evidence="4" id="KW-0808">Transferase</keyword>
<dbReference type="PANTHER" id="PTHR24421:SF10">
    <property type="entry name" value="NITRATE_NITRITE SENSOR PROTEIN NARQ"/>
    <property type="match status" value="1"/>
</dbReference>
<sequence>MILDLVASADAPTSARRSWRITTAVRVFAIALVVGRAVSADGVGQVATLVVALGLLAALASLVERVGVESQHRWVPVVEAMLVAAVVGSEPTRDEAILLYLAVPPLVAGIRLGWLSATNAFLVSTAALVIGSRVSADPPSMDVLQSAGFWLLTGLGVGVLAGVQTRSIRDLEQRQAPYVATHQLMSQLHDLASRGEVGLDSVKLATELAGRLRDGTGATGVAVYGHAWGQPLVQLAGHGDTSSLASHALGANHEHKSDVLVIGLRGAGHQLGSVVLKRTEGWPDAVRGVAQTVADEFALRLDTAVLFDEVRRLATAEERKRIAREMHDGVAQELAALGYIVDEIASVSEEDETVALADSLRDEISRIVAEIRYSILDLRHHVADHRLSGALADYVHQVTQDMDVRVNLVLDESGPALPPRTETELLRVAQEAIGNVRKHARAENLWVTLVSDGTTLLLEVEDDGIGNARPKERHWGLQSMQERAAGIEASLEVTPREGGGTVVRLHSPPTTPPATATKEYA</sequence>
<evidence type="ECO:0000256" key="7">
    <source>
        <dbReference type="ARBA" id="ARBA00022840"/>
    </source>
</evidence>
<keyword evidence="6 12" id="KW-0418">Kinase</keyword>
<dbReference type="GO" id="GO:0000155">
    <property type="term" value="F:phosphorelay sensor kinase activity"/>
    <property type="evidence" value="ECO:0007669"/>
    <property type="project" value="InterPro"/>
</dbReference>
<name>A0A7Y9KVI1_9ACTN</name>
<dbReference type="GO" id="GO:0005524">
    <property type="term" value="F:ATP binding"/>
    <property type="evidence" value="ECO:0007669"/>
    <property type="project" value="UniProtKB-KW"/>
</dbReference>
<gene>
    <name evidence="12" type="ORF">F4692_004063</name>
</gene>
<dbReference type="GO" id="GO:0016020">
    <property type="term" value="C:membrane"/>
    <property type="evidence" value="ECO:0007669"/>
    <property type="project" value="InterPro"/>
</dbReference>
<dbReference type="InterPro" id="IPR050482">
    <property type="entry name" value="Sensor_HK_TwoCompSys"/>
</dbReference>
<reference evidence="12 13" key="2">
    <citation type="submission" date="2020-08" db="EMBL/GenBank/DDBJ databases">
        <title>The Agave Microbiome: Exploring the role of microbial communities in plant adaptations to desert environments.</title>
        <authorList>
            <person name="Partida-Martinez L.P."/>
        </authorList>
    </citation>
    <scope>NUCLEOTIDE SEQUENCE [LARGE SCALE GENOMIC DNA]</scope>
    <source>
        <strain evidence="12 13">AT2.17</strain>
    </source>
</reference>
<dbReference type="SUPFAM" id="SSF55874">
    <property type="entry name" value="ATPase domain of HSP90 chaperone/DNA topoisomerase II/histidine kinase"/>
    <property type="match status" value="1"/>
</dbReference>
<evidence type="ECO:0000256" key="4">
    <source>
        <dbReference type="ARBA" id="ARBA00022679"/>
    </source>
</evidence>
<reference evidence="12 13" key="1">
    <citation type="submission" date="2020-07" db="EMBL/GenBank/DDBJ databases">
        <authorList>
            <person name="Partida-Martinez L."/>
            <person name="Huntemann M."/>
            <person name="Clum A."/>
            <person name="Wang J."/>
            <person name="Palaniappan K."/>
            <person name="Ritter S."/>
            <person name="Chen I.-M."/>
            <person name="Stamatis D."/>
            <person name="Reddy T."/>
            <person name="O'Malley R."/>
            <person name="Daum C."/>
            <person name="Shapiro N."/>
            <person name="Ivanova N."/>
            <person name="Kyrpides N."/>
            <person name="Woyke T."/>
        </authorList>
    </citation>
    <scope>NUCLEOTIDE SEQUENCE [LARGE SCALE GENOMIC DNA]</scope>
    <source>
        <strain evidence="12 13">AT2.17</strain>
    </source>
</reference>
<dbReference type="EMBL" id="JACCBW010000007">
    <property type="protein sequence ID" value="NYE38908.1"/>
    <property type="molecule type" value="Genomic_DNA"/>
</dbReference>
<dbReference type="AlphaFoldDB" id="A0A7Y9KVI1"/>
<feature type="domain" description="Signal transduction histidine kinase subgroup 3 dimerisation and phosphoacceptor" evidence="11">
    <location>
        <begin position="318"/>
        <end position="381"/>
    </location>
</feature>
<keyword evidence="13" id="KW-1185">Reference proteome</keyword>
<comment type="catalytic activity">
    <reaction evidence="1">
        <text>ATP + protein L-histidine = ADP + protein N-phospho-L-histidine.</text>
        <dbReference type="EC" id="2.7.13.3"/>
    </reaction>
</comment>
<dbReference type="EC" id="2.7.13.3" evidence="2"/>
<dbReference type="InterPro" id="IPR003594">
    <property type="entry name" value="HATPase_dom"/>
</dbReference>
<dbReference type="Gene3D" id="3.30.565.10">
    <property type="entry name" value="Histidine kinase-like ATPase, C-terminal domain"/>
    <property type="match status" value="1"/>
</dbReference>
<keyword evidence="7" id="KW-0067">ATP-binding</keyword>
<keyword evidence="5" id="KW-0547">Nucleotide-binding</keyword>
<protein>
    <recommendedName>
        <fullName evidence="2">histidine kinase</fullName>
        <ecNumber evidence="2">2.7.13.3</ecNumber>
    </recommendedName>
</protein>
<organism evidence="12 13">
    <name type="scientific">Nocardioides cavernae</name>
    <dbReference type="NCBI Taxonomy" id="1921566"/>
    <lineage>
        <taxon>Bacteria</taxon>
        <taxon>Bacillati</taxon>
        <taxon>Actinomycetota</taxon>
        <taxon>Actinomycetes</taxon>
        <taxon>Propionibacteriales</taxon>
        <taxon>Nocardioidaceae</taxon>
        <taxon>Nocardioides</taxon>
    </lineage>
</organism>
<evidence type="ECO:0000256" key="9">
    <source>
        <dbReference type="SAM" id="MobiDB-lite"/>
    </source>
</evidence>
<keyword evidence="8" id="KW-0902">Two-component regulatory system</keyword>
<evidence type="ECO:0000313" key="13">
    <source>
        <dbReference type="Proteomes" id="UP000549911"/>
    </source>
</evidence>
<comment type="caution">
    <text evidence="12">The sequence shown here is derived from an EMBL/GenBank/DDBJ whole genome shotgun (WGS) entry which is preliminary data.</text>
</comment>
<dbReference type="CDD" id="cd16917">
    <property type="entry name" value="HATPase_UhpB-NarQ-NarX-like"/>
    <property type="match status" value="1"/>
</dbReference>
<dbReference type="InterPro" id="IPR036890">
    <property type="entry name" value="HATPase_C_sf"/>
</dbReference>
<dbReference type="Proteomes" id="UP000549911">
    <property type="component" value="Unassembled WGS sequence"/>
</dbReference>
<dbReference type="GO" id="GO:0046983">
    <property type="term" value="F:protein dimerization activity"/>
    <property type="evidence" value="ECO:0007669"/>
    <property type="project" value="InterPro"/>
</dbReference>
<evidence type="ECO:0000313" key="12">
    <source>
        <dbReference type="EMBL" id="NYE38908.1"/>
    </source>
</evidence>
<dbReference type="Pfam" id="PF07730">
    <property type="entry name" value="HisKA_3"/>
    <property type="match status" value="1"/>
</dbReference>
<evidence type="ECO:0000259" key="11">
    <source>
        <dbReference type="Pfam" id="PF07730"/>
    </source>
</evidence>
<evidence type="ECO:0000256" key="1">
    <source>
        <dbReference type="ARBA" id="ARBA00000085"/>
    </source>
</evidence>
<dbReference type="Pfam" id="PF02518">
    <property type="entry name" value="HATPase_c"/>
    <property type="match status" value="1"/>
</dbReference>
<evidence type="ECO:0000259" key="10">
    <source>
        <dbReference type="Pfam" id="PF02518"/>
    </source>
</evidence>
<evidence type="ECO:0000256" key="5">
    <source>
        <dbReference type="ARBA" id="ARBA00022741"/>
    </source>
</evidence>
<accession>A0A7Y9KVI1</accession>
<dbReference type="RefSeq" id="WP_179621530.1">
    <property type="nucleotide sequence ID" value="NZ_JACCBW010000007.1"/>
</dbReference>
<feature type="domain" description="Histidine kinase/HSP90-like ATPase" evidence="10">
    <location>
        <begin position="422"/>
        <end position="509"/>
    </location>
</feature>
<evidence type="ECO:0000256" key="3">
    <source>
        <dbReference type="ARBA" id="ARBA00022553"/>
    </source>
</evidence>
<evidence type="ECO:0000256" key="8">
    <source>
        <dbReference type="ARBA" id="ARBA00023012"/>
    </source>
</evidence>
<keyword evidence="3" id="KW-0597">Phosphoprotein</keyword>
<feature type="region of interest" description="Disordered" evidence="9">
    <location>
        <begin position="498"/>
        <end position="521"/>
    </location>
</feature>
<dbReference type="PANTHER" id="PTHR24421">
    <property type="entry name" value="NITRATE/NITRITE SENSOR PROTEIN NARX-RELATED"/>
    <property type="match status" value="1"/>
</dbReference>
<dbReference type="InterPro" id="IPR011712">
    <property type="entry name" value="Sig_transdc_His_kin_sub3_dim/P"/>
</dbReference>
<evidence type="ECO:0000256" key="2">
    <source>
        <dbReference type="ARBA" id="ARBA00012438"/>
    </source>
</evidence>
<dbReference type="Gene3D" id="1.20.5.1930">
    <property type="match status" value="1"/>
</dbReference>